<evidence type="ECO:0000256" key="2">
    <source>
        <dbReference type="SAM" id="SignalP"/>
    </source>
</evidence>
<organism evidence="3 4">
    <name type="scientific">Egicoccus halophilus</name>
    <dbReference type="NCBI Taxonomy" id="1670830"/>
    <lineage>
        <taxon>Bacteria</taxon>
        <taxon>Bacillati</taxon>
        <taxon>Actinomycetota</taxon>
        <taxon>Nitriliruptoria</taxon>
        <taxon>Egicoccales</taxon>
        <taxon>Egicoccaceae</taxon>
        <taxon>Egicoccus</taxon>
    </lineage>
</organism>
<feature type="chain" id="PRO_5035250633" evidence="2">
    <location>
        <begin position="27"/>
        <end position="1007"/>
    </location>
</feature>
<accession>A0A8J3A560</accession>
<name>A0A8J3A560_9ACTN</name>
<keyword evidence="2" id="KW-0732">Signal</keyword>
<dbReference type="EMBL" id="BMHA01000001">
    <property type="protein sequence ID" value="GGI03230.1"/>
    <property type="molecule type" value="Genomic_DNA"/>
</dbReference>
<protein>
    <submittedName>
        <fullName evidence="3">Uncharacterized protein</fullName>
    </submittedName>
</protein>
<comment type="caution">
    <text evidence="3">The sequence shown here is derived from an EMBL/GenBank/DDBJ whole genome shotgun (WGS) entry which is preliminary data.</text>
</comment>
<evidence type="ECO:0000256" key="1">
    <source>
        <dbReference type="SAM" id="MobiDB-lite"/>
    </source>
</evidence>
<evidence type="ECO:0000313" key="4">
    <source>
        <dbReference type="Proteomes" id="UP000650511"/>
    </source>
</evidence>
<sequence>MSSRRLVTLGLVASVVAVPASLPALAQSGSAADVTHRQSVLTELSPTGEVRSSRVFTQLTVAGDGEVEVVLPGQSTRGLRNLDGFGKPRVEGDQVVHRLAASPEGAAARTVADNTADLPVTVEVGYTLDGEPIEPDDLVGRTGEVTVSYTVRNHTAEPTEVRYFDGRQRSLTETVDVSVPMVGSLSTTLDGRFVDVAAPGASVAGDGRGSTVVQWSLLLFSPLGSEEQTVSYTAHVTDAVVPDAVAQVLPVDSRSFASLRSTAESYKGAVESTRTLTVNGVLIDGNVQLLADGAAQLLDGLQQLGDGADQLAAGLADTAVPGARRLADGTGTARGGSRELANGLNELDAGAGTLAAGLGTAEQGAGDLRRGLGELADGAGELSGGLSQARGGAGTLGDGLDAIAAGSGQLKAGAIGLAEGAATLHARTGDLVAGSQQLQGGASNLLQGLGQLRAQLNAPSGLPKAMAGVDELRAGVAKADAGIGSTATPDSLLQGLARLDGGLGDLAQALPQLDDGAARLDAGAVRIAGGLDNPACDPTRPQDPANPCGIKQGAGRLAAGAGQLSGELVTARDTLEAILPLLEDPRASQAVQGVIAGIGAPDRTGTALNGLAQLAAGAGGIADGADALVAGIRDPQAAGTLRDGIAQIRGGVAALEAGIGDPATADTLRNGVARLMVGLDNPAAFQSGPGANPTCTGTAAQGRQPCGLRQALRLVDGGLDELGTGLGSALQGVNQGLGSTSDDPSRNPTLLGGANALANGTASLAAGAAQLRREGTAPLADGAGQLAAGVGELDTGANAAAGGGRDLRAGLGQLDDGGRRLAAGAGTAASGSGSLVDGLGQLADGGRQLAGGAGRAAGGANQLADGLVQLDDGANQLADGLGDAGDGAGQLAEGLGAAADGGQQVADGTVQLSEAGMQKLIEGVSDASAGSSLLYNTIKAIDARGADGEGLLYGTVDGATASGVYQFQIAGAGDDDGDGSLPRKLTVALGAFGVAGALGFGVRRRLV</sequence>
<dbReference type="NCBIfam" id="TIGR03057">
    <property type="entry name" value="xxxLxxG_by_4"/>
    <property type="match status" value="3"/>
</dbReference>
<dbReference type="Proteomes" id="UP000650511">
    <property type="component" value="Unassembled WGS sequence"/>
</dbReference>
<dbReference type="InterPro" id="IPR023908">
    <property type="entry name" value="xxxLxxG_rpt"/>
</dbReference>
<feature type="compositionally biased region" description="Polar residues" evidence="1">
    <location>
        <begin position="734"/>
        <end position="748"/>
    </location>
</feature>
<dbReference type="AlphaFoldDB" id="A0A8J3A560"/>
<reference evidence="3" key="1">
    <citation type="journal article" date="2014" name="Int. J. Syst. Evol. Microbiol.">
        <title>Complete genome sequence of Corynebacterium casei LMG S-19264T (=DSM 44701T), isolated from a smear-ripened cheese.</title>
        <authorList>
            <consortium name="US DOE Joint Genome Institute (JGI-PGF)"/>
            <person name="Walter F."/>
            <person name="Albersmeier A."/>
            <person name="Kalinowski J."/>
            <person name="Ruckert C."/>
        </authorList>
    </citation>
    <scope>NUCLEOTIDE SEQUENCE</scope>
    <source>
        <strain evidence="3">CGMCC 1.14988</strain>
    </source>
</reference>
<keyword evidence="4" id="KW-1185">Reference proteome</keyword>
<proteinExistence type="predicted"/>
<gene>
    <name evidence="3" type="ORF">GCM10011354_03060</name>
</gene>
<feature type="signal peptide" evidence="2">
    <location>
        <begin position="1"/>
        <end position="26"/>
    </location>
</feature>
<dbReference type="OrthoDB" id="3199549at2"/>
<dbReference type="RefSeq" id="WP_130648337.1">
    <property type="nucleotide sequence ID" value="NZ_BMHA01000001.1"/>
</dbReference>
<reference evidence="3" key="2">
    <citation type="submission" date="2020-09" db="EMBL/GenBank/DDBJ databases">
        <authorList>
            <person name="Sun Q."/>
            <person name="Zhou Y."/>
        </authorList>
    </citation>
    <scope>NUCLEOTIDE SEQUENCE</scope>
    <source>
        <strain evidence="3">CGMCC 1.14988</strain>
    </source>
</reference>
<evidence type="ECO:0000313" key="3">
    <source>
        <dbReference type="EMBL" id="GGI03230.1"/>
    </source>
</evidence>
<feature type="region of interest" description="Disordered" evidence="1">
    <location>
        <begin position="734"/>
        <end position="753"/>
    </location>
</feature>